<evidence type="ECO:0000256" key="2">
    <source>
        <dbReference type="ARBA" id="ARBA00023000"/>
    </source>
</evidence>
<dbReference type="GO" id="GO:0016539">
    <property type="term" value="P:intein-mediated protein splicing"/>
    <property type="evidence" value="ECO:0007669"/>
    <property type="project" value="InterPro"/>
</dbReference>
<dbReference type="Gene3D" id="2.170.16.10">
    <property type="entry name" value="Hedgehog/Intein (Hint) domain"/>
    <property type="match status" value="1"/>
</dbReference>
<feature type="non-terminal residue" evidence="4">
    <location>
        <position position="1"/>
    </location>
</feature>
<dbReference type="InterPro" id="IPR030934">
    <property type="entry name" value="Intein_C"/>
</dbReference>
<dbReference type="Pfam" id="PF14528">
    <property type="entry name" value="LAGLIDADG_3"/>
    <property type="match status" value="1"/>
</dbReference>
<evidence type="ECO:0000313" key="4">
    <source>
        <dbReference type="EMBL" id="GAF70902.1"/>
    </source>
</evidence>
<protein>
    <recommendedName>
        <fullName evidence="3">DOD-type homing endonuclease domain-containing protein</fullName>
    </recommendedName>
</protein>
<dbReference type="PROSITE" id="PS50819">
    <property type="entry name" value="INTEIN_ENDONUCLEASE"/>
    <property type="match status" value="1"/>
</dbReference>
<comment type="caution">
    <text evidence="4">The sequence shown here is derived from an EMBL/GenBank/DDBJ whole genome shotgun (WGS) entry which is preliminary data.</text>
</comment>
<name>X0S4N6_9ZZZZ</name>
<feature type="non-terminal residue" evidence="4">
    <location>
        <position position="384"/>
    </location>
</feature>
<dbReference type="AlphaFoldDB" id="X0S4N6"/>
<evidence type="ECO:0000259" key="3">
    <source>
        <dbReference type="PROSITE" id="PS50819"/>
    </source>
</evidence>
<dbReference type="InterPro" id="IPR006142">
    <property type="entry name" value="INTEIN"/>
</dbReference>
<feature type="domain" description="DOD-type homing endonuclease" evidence="3">
    <location>
        <begin position="12"/>
        <end position="145"/>
    </location>
</feature>
<reference evidence="4" key="1">
    <citation type="journal article" date="2014" name="Front. Microbiol.">
        <title>High frequency of phylogenetically diverse reductive dehalogenase-homologous genes in deep subseafloor sedimentary metagenomes.</title>
        <authorList>
            <person name="Kawai M."/>
            <person name="Futagami T."/>
            <person name="Toyoda A."/>
            <person name="Takaki Y."/>
            <person name="Nishi S."/>
            <person name="Hori S."/>
            <person name="Arai W."/>
            <person name="Tsubouchi T."/>
            <person name="Morono Y."/>
            <person name="Uchiyama I."/>
            <person name="Ito T."/>
            <person name="Fujiyama A."/>
            <person name="Inagaki F."/>
            <person name="Takami H."/>
        </authorList>
    </citation>
    <scope>NUCLEOTIDE SEQUENCE</scope>
    <source>
        <strain evidence="4">Expedition CK06-06</strain>
    </source>
</reference>
<dbReference type="SUPFAM" id="SSF51294">
    <property type="entry name" value="Hedgehog/intein (Hint) domain"/>
    <property type="match status" value="1"/>
</dbReference>
<dbReference type="SUPFAM" id="SSF55608">
    <property type="entry name" value="Homing endonucleases"/>
    <property type="match status" value="1"/>
</dbReference>
<dbReference type="InterPro" id="IPR004860">
    <property type="entry name" value="LAGLIDADG_dom"/>
</dbReference>
<dbReference type="InterPro" id="IPR027434">
    <property type="entry name" value="Homing_endonucl"/>
</dbReference>
<keyword evidence="2" id="KW-0651">Protein splicing</keyword>
<dbReference type="PROSITE" id="PS50818">
    <property type="entry name" value="INTEIN_C_TER"/>
    <property type="match status" value="1"/>
</dbReference>
<dbReference type="EMBL" id="BARS01007900">
    <property type="protein sequence ID" value="GAF70902.1"/>
    <property type="molecule type" value="Genomic_DNA"/>
</dbReference>
<dbReference type="Gene3D" id="3.10.28.10">
    <property type="entry name" value="Homing endonucleases"/>
    <property type="match status" value="1"/>
</dbReference>
<proteinExistence type="predicted"/>
<dbReference type="InterPro" id="IPR036844">
    <property type="entry name" value="Hint_dom_sf"/>
</dbReference>
<accession>X0S4N6</accession>
<organism evidence="4">
    <name type="scientific">marine sediment metagenome</name>
    <dbReference type="NCBI Taxonomy" id="412755"/>
    <lineage>
        <taxon>unclassified sequences</taxon>
        <taxon>metagenomes</taxon>
        <taxon>ecological metagenomes</taxon>
    </lineage>
</organism>
<dbReference type="NCBIfam" id="TIGR01443">
    <property type="entry name" value="intein_Cterm"/>
    <property type="match status" value="1"/>
</dbReference>
<sequence length="384" mass="44907">TNIKSPKDFFYLLGLIAGDGYFKLDSRRALIDICFSSDDIDKKICSSLDKCNIKFRYAKERKDKIRHILISDRFFVNDLNKFLWYENGCKLLDLDLIYSDQVILKNIIAGLMDSDGGVDSNKICFYNTSYGLVNFFVMSMKRFGIKTSCRLRNPQSNMIHKGEEDEYLITGRKDIYEILIGSRKGIFFFHEEVSKFMGSLKKIDKMKKKYNISFFGNISKLIVEGREISSYCFTRKKNAFNFLKKASSFCLNTPRTLGEIINYIGKERIPIRKKVFDSYFYQDGTKIILGRKRKLYKFHKSLYGIFENEYEDKDKIMDFIKSKNFKVKPKPLGKSNYISKKTFSPETIRYIAKEKSENIVYDISVTNNENDHYVVNGILAHNCN</sequence>
<evidence type="ECO:0000256" key="1">
    <source>
        <dbReference type="ARBA" id="ARBA00022813"/>
    </source>
</evidence>
<dbReference type="GO" id="GO:0004519">
    <property type="term" value="F:endonuclease activity"/>
    <property type="evidence" value="ECO:0007669"/>
    <property type="project" value="InterPro"/>
</dbReference>
<dbReference type="PRINTS" id="PR00379">
    <property type="entry name" value="INTEIN"/>
</dbReference>
<dbReference type="InterPro" id="IPR004042">
    <property type="entry name" value="Intein_endonuc_central"/>
</dbReference>
<gene>
    <name evidence="4" type="ORF">S01H1_15135</name>
</gene>
<keyword evidence="1" id="KW-0068">Autocatalytic cleavage</keyword>